<dbReference type="InterPro" id="IPR012677">
    <property type="entry name" value="Nucleotide-bd_a/b_plait_sf"/>
</dbReference>
<reference evidence="9" key="1">
    <citation type="journal article" date="2023" name="G3 (Bethesda)">
        <title>Whole genome assembly and annotation of the endangered Caribbean coral Acropora cervicornis.</title>
        <authorList>
            <person name="Selwyn J.D."/>
            <person name="Vollmer S.V."/>
        </authorList>
    </citation>
    <scope>NUCLEOTIDE SEQUENCE</scope>
    <source>
        <strain evidence="9">K2</strain>
    </source>
</reference>
<protein>
    <submittedName>
        <fullName evidence="9">GTPase-activating Rap/Ran-GAP domain-like protein 3</fullName>
    </submittedName>
</protein>
<dbReference type="InterPro" id="IPR001660">
    <property type="entry name" value="SAM"/>
</dbReference>
<dbReference type="InterPro" id="IPR001180">
    <property type="entry name" value="CNH_dom"/>
</dbReference>
<evidence type="ECO:0000313" key="9">
    <source>
        <dbReference type="EMBL" id="KAK2567024.1"/>
    </source>
</evidence>
<evidence type="ECO:0000256" key="2">
    <source>
        <dbReference type="ARBA" id="ARBA00022468"/>
    </source>
</evidence>
<dbReference type="EMBL" id="JARQWQ010000015">
    <property type="protein sequence ID" value="KAK2567024.1"/>
    <property type="molecule type" value="Genomic_DNA"/>
</dbReference>
<reference evidence="9" key="2">
    <citation type="journal article" date="2023" name="Science">
        <title>Genomic signatures of disease resistance in endangered staghorn corals.</title>
        <authorList>
            <person name="Vollmer S.V."/>
            <person name="Selwyn J.D."/>
            <person name="Despard B.A."/>
            <person name="Roesel C.L."/>
        </authorList>
    </citation>
    <scope>NUCLEOTIDE SEQUENCE</scope>
    <source>
        <strain evidence="9">K2</strain>
    </source>
</reference>
<dbReference type="Gene3D" id="3.30.70.330">
    <property type="match status" value="1"/>
</dbReference>
<feature type="compositionally biased region" description="Basic and acidic residues" evidence="4">
    <location>
        <begin position="472"/>
        <end position="489"/>
    </location>
</feature>
<dbReference type="Pfam" id="PF07647">
    <property type="entry name" value="SAM_2"/>
    <property type="match status" value="1"/>
</dbReference>
<organism evidence="9 10">
    <name type="scientific">Acropora cervicornis</name>
    <name type="common">Staghorn coral</name>
    <dbReference type="NCBI Taxonomy" id="6130"/>
    <lineage>
        <taxon>Eukaryota</taxon>
        <taxon>Metazoa</taxon>
        <taxon>Cnidaria</taxon>
        <taxon>Anthozoa</taxon>
        <taxon>Hexacorallia</taxon>
        <taxon>Scleractinia</taxon>
        <taxon>Astrocoeniina</taxon>
        <taxon>Acroporidae</taxon>
        <taxon>Acropora</taxon>
    </lineage>
</organism>
<feature type="domain" description="Rap-GAP" evidence="5">
    <location>
        <begin position="1"/>
        <end position="70"/>
    </location>
</feature>
<evidence type="ECO:0000256" key="4">
    <source>
        <dbReference type="SAM" id="MobiDB-lite"/>
    </source>
</evidence>
<evidence type="ECO:0000256" key="1">
    <source>
        <dbReference type="ARBA" id="ARBA00006336"/>
    </source>
</evidence>
<comment type="similarity">
    <text evidence="1">Belongs to the isochorismatase family.</text>
</comment>
<dbReference type="GO" id="GO:0005096">
    <property type="term" value="F:GTPase activator activity"/>
    <property type="evidence" value="ECO:0007669"/>
    <property type="project" value="UniProtKB-KW"/>
</dbReference>
<evidence type="ECO:0000256" key="3">
    <source>
        <dbReference type="PROSITE-ProRule" id="PRU00176"/>
    </source>
</evidence>
<dbReference type="InterPro" id="IPR050989">
    <property type="entry name" value="Rap1_Ran_GAP"/>
</dbReference>
<feature type="compositionally biased region" description="Polar residues" evidence="4">
    <location>
        <begin position="490"/>
        <end position="512"/>
    </location>
</feature>
<dbReference type="Pfam" id="PF00857">
    <property type="entry name" value="Isochorismatase"/>
    <property type="match status" value="1"/>
</dbReference>
<evidence type="ECO:0000259" key="5">
    <source>
        <dbReference type="PROSITE" id="PS50085"/>
    </source>
</evidence>
<comment type="caution">
    <text evidence="9">The sequence shown here is derived from an EMBL/GenBank/DDBJ whole genome shotgun (WGS) entry which is preliminary data.</text>
</comment>
<dbReference type="PROSITE" id="PS50105">
    <property type="entry name" value="SAM_DOMAIN"/>
    <property type="match status" value="1"/>
</dbReference>
<feature type="domain" description="CNH" evidence="8">
    <location>
        <begin position="134"/>
        <end position="379"/>
    </location>
</feature>
<dbReference type="PROSITE" id="PS50102">
    <property type="entry name" value="RRM"/>
    <property type="match status" value="1"/>
</dbReference>
<dbReference type="InterPro" id="IPR000868">
    <property type="entry name" value="Isochorismatase-like_dom"/>
</dbReference>
<dbReference type="GO" id="GO:0003723">
    <property type="term" value="F:RNA binding"/>
    <property type="evidence" value="ECO:0007669"/>
    <property type="project" value="UniProtKB-UniRule"/>
</dbReference>
<accession>A0AAD9QTB6</accession>
<dbReference type="SMART" id="SM00360">
    <property type="entry name" value="RRM"/>
    <property type="match status" value="1"/>
</dbReference>
<dbReference type="CDD" id="cd00590">
    <property type="entry name" value="RRM_SF"/>
    <property type="match status" value="1"/>
</dbReference>
<dbReference type="SUPFAM" id="SSF54928">
    <property type="entry name" value="RNA-binding domain, RBD"/>
    <property type="match status" value="1"/>
</dbReference>
<dbReference type="InterPro" id="IPR035979">
    <property type="entry name" value="RBD_domain_sf"/>
</dbReference>
<dbReference type="SUPFAM" id="SSF47769">
    <property type="entry name" value="SAM/Pointed domain"/>
    <property type="match status" value="1"/>
</dbReference>
<dbReference type="Pfam" id="PF00780">
    <property type="entry name" value="CNH"/>
    <property type="match status" value="2"/>
</dbReference>
<gene>
    <name evidence="9" type="ORF">P5673_008800</name>
</gene>
<feature type="region of interest" description="Disordered" evidence="4">
    <location>
        <begin position="472"/>
        <end position="520"/>
    </location>
</feature>
<evidence type="ECO:0000259" key="6">
    <source>
        <dbReference type="PROSITE" id="PS50102"/>
    </source>
</evidence>
<dbReference type="InterPro" id="IPR035974">
    <property type="entry name" value="Rap/Ran-GAP_sf"/>
</dbReference>
<dbReference type="InterPro" id="IPR000331">
    <property type="entry name" value="Rap/Ran_GAP_dom"/>
</dbReference>
<dbReference type="AlphaFoldDB" id="A0AAD9QTB6"/>
<feature type="region of interest" description="Disordered" evidence="4">
    <location>
        <begin position="689"/>
        <end position="717"/>
    </location>
</feature>
<dbReference type="PANTHER" id="PTHR15711">
    <property type="entry name" value="RAP GTPASE-ACTIVATING PROTEIN"/>
    <property type="match status" value="1"/>
</dbReference>
<feature type="domain" description="SAM" evidence="7">
    <location>
        <begin position="846"/>
        <end position="912"/>
    </location>
</feature>
<evidence type="ECO:0000259" key="8">
    <source>
        <dbReference type="PROSITE" id="PS50219"/>
    </source>
</evidence>
<name>A0AAD9QTB6_ACRCE</name>
<sequence length="1118" mass="124713">MHPFDRLTFFSDKNVPIFGPPLPCPPIFSNHQEFRDFLLVKLMNGEKAAYASPTFSNRRQRTLDSLITRLLQDHMHVKLCARKSWNDALDSSKGNRLKGIEREQAFLQLGQFNLFLFNVFFQPWEPQCVYEDFPSKILCGDSWGNGLVLGTEDGIQVIQGKKHRHIFDKSVVAKQISVVETFGLFLFRVDKGKEFHSSKLYVFKLTDFEEESEEPKTRAFCRNHRVGKSKGCHLFAVSQSGDRELKLAVAVGKKVILLRWKHSVTESTWSVANDKNVADGFESIQKATLVSAVDVYEEEESELLISFNHQSIFKRLTGEQSSNFAFQWNSAPNSVVCAFPYLLAFTSNTIEIRLVVNANLVHTLVLPKVCLISAKASSPGTASNGPPSPSAVQERTSLYKISTISLMGQFLDPPLLRNSATSSNGNHASEDELPSLTQGTDCTSKNDDVFTSDLTSDKSALSSKIPASLADLRDPSDLVDPRERVKYSESRMSTSEKTSQCDDNGNKPTSPNIREEGDSQPVIPKDHFGYFAVHVSNLPMGIAQKLLEATFSDAGRVQVCKIVEHPNQPVYAFVKFLLMEEAQEALKFDGYKLNDNVLSVRPAYGSVRFKRGSSSGPRRDSRITFSDKGRFMNGGNKQEGNHRITYYMASTDCRVKDGKLSDADVVTFNGSTGKMSPPKKGNERQVLAPRFKKDSPPPRFQSSNHCKSPTSQISQEPETYHDVPATYQRAGPSTSAFIPYQRNFQEPNLQNDSRVENCVMTVTSSFSQLEVSTPDVKNATSVQQSHENRSLNYQQGDLQGVAAWSHTAAMGITTNTKDHSVANQSRSANIPVRRHNSPVKPGISTWSTSDVVQYFLSTDCAEYAGFFQDQEIDGKALLLLNRETLFHFLKVGPALKKRKMSVQRPIALLLIDLQRAFVDGIWRASLPDEEVQPIKKSFENCASLLGSDLGKIPILMTRCPFQGNDFELCDIVASVVDKDQPYVIKPSTSVMHAHGFRQWVEAELLQKEINTLVIGGCTTTSCVRVSSTRTQKTFASRGLQVVVDLNLCGARKSNYGRRCPSCMDLYMAIGDTHSSKNPRCTCGNDGVEMISPVEKAIQCMRDENVEVVDSFEWKPYLN</sequence>
<dbReference type="GO" id="GO:0051056">
    <property type="term" value="P:regulation of small GTPase mediated signal transduction"/>
    <property type="evidence" value="ECO:0007669"/>
    <property type="project" value="InterPro"/>
</dbReference>
<dbReference type="SUPFAM" id="SSF111347">
    <property type="entry name" value="Rap/Ran-GAP"/>
    <property type="match status" value="1"/>
</dbReference>
<dbReference type="SUPFAM" id="SSF52499">
    <property type="entry name" value="Isochorismatase-like hydrolases"/>
    <property type="match status" value="1"/>
</dbReference>
<dbReference type="InterPro" id="IPR000504">
    <property type="entry name" value="RRM_dom"/>
</dbReference>
<feature type="region of interest" description="Disordered" evidence="4">
    <location>
        <begin position="417"/>
        <end position="444"/>
    </location>
</feature>
<evidence type="ECO:0000259" key="7">
    <source>
        <dbReference type="PROSITE" id="PS50105"/>
    </source>
</evidence>
<dbReference type="PANTHER" id="PTHR15711:SF62">
    <property type="entry name" value="GTPASE-ACTIVATING RAP_RAN-GAP DOMAIN-LIKE PROTEIN 3"/>
    <property type="match status" value="1"/>
</dbReference>
<feature type="domain" description="RRM" evidence="6">
    <location>
        <begin position="531"/>
        <end position="605"/>
    </location>
</feature>
<dbReference type="Pfam" id="PF02145">
    <property type="entry name" value="Rap_GAP"/>
    <property type="match status" value="1"/>
</dbReference>
<proteinExistence type="inferred from homology"/>
<feature type="compositionally biased region" description="Polar residues" evidence="4">
    <location>
        <begin position="700"/>
        <end position="717"/>
    </location>
</feature>
<keyword evidence="2" id="KW-0343">GTPase activation</keyword>
<dbReference type="CDD" id="cd09509">
    <property type="entry name" value="SAM_Polycomb"/>
    <property type="match status" value="1"/>
</dbReference>
<dbReference type="InterPro" id="IPR036380">
    <property type="entry name" value="Isochorismatase-like_sf"/>
</dbReference>
<dbReference type="Gene3D" id="3.40.50.11210">
    <property type="entry name" value="Rap/Ran-GAP"/>
    <property type="match status" value="1"/>
</dbReference>
<dbReference type="Gene3D" id="1.10.150.50">
    <property type="entry name" value="Transcription Factor, Ets-1"/>
    <property type="match status" value="1"/>
</dbReference>
<dbReference type="Proteomes" id="UP001249851">
    <property type="component" value="Unassembled WGS sequence"/>
</dbReference>
<feature type="compositionally biased region" description="Polar residues" evidence="4">
    <location>
        <begin position="418"/>
        <end position="427"/>
    </location>
</feature>
<dbReference type="Gene3D" id="3.40.50.850">
    <property type="entry name" value="Isochorismatase-like"/>
    <property type="match status" value="1"/>
</dbReference>
<dbReference type="PROSITE" id="PS50085">
    <property type="entry name" value="RAPGAP"/>
    <property type="match status" value="1"/>
</dbReference>
<keyword evidence="3" id="KW-0694">RNA-binding</keyword>
<dbReference type="PROSITE" id="PS50219">
    <property type="entry name" value="CNH"/>
    <property type="match status" value="1"/>
</dbReference>
<evidence type="ECO:0000313" key="10">
    <source>
        <dbReference type="Proteomes" id="UP001249851"/>
    </source>
</evidence>
<dbReference type="InterPro" id="IPR013761">
    <property type="entry name" value="SAM/pointed_sf"/>
</dbReference>
<keyword evidence="10" id="KW-1185">Reference proteome</keyword>
<dbReference type="Pfam" id="PF00076">
    <property type="entry name" value="RRM_1"/>
    <property type="match status" value="1"/>
</dbReference>